<feature type="domain" description="AsmA" evidence="2">
    <location>
        <begin position="6"/>
        <end position="268"/>
    </location>
</feature>
<protein>
    <submittedName>
        <fullName evidence="3">Outer membrane assembly protein AsmA</fullName>
    </submittedName>
</protein>
<dbReference type="AlphaFoldDB" id="A0A421DQZ9"/>
<dbReference type="PANTHER" id="PTHR30441">
    <property type="entry name" value="DUF748 DOMAIN-CONTAINING PROTEIN"/>
    <property type="match status" value="1"/>
</dbReference>
<dbReference type="OrthoDB" id="9766390at2"/>
<dbReference type="PANTHER" id="PTHR30441:SF4">
    <property type="entry name" value="PROTEIN ASMA"/>
    <property type="match status" value="1"/>
</dbReference>
<dbReference type="Proteomes" id="UP000285648">
    <property type="component" value="Unassembled WGS sequence"/>
</dbReference>
<dbReference type="GO" id="GO:0005886">
    <property type="term" value="C:plasma membrane"/>
    <property type="evidence" value="ECO:0007669"/>
    <property type="project" value="TreeGrafter"/>
</dbReference>
<comment type="caution">
    <text evidence="3">The sequence shown here is derived from an EMBL/GenBank/DDBJ whole genome shotgun (WGS) entry which is preliminary data.</text>
</comment>
<name>A0A421DQZ9_9GAMM</name>
<dbReference type="InterPro" id="IPR052894">
    <property type="entry name" value="AsmA-related"/>
</dbReference>
<dbReference type="RefSeq" id="WP_121574307.1">
    <property type="nucleotide sequence ID" value="NZ_MJLZ01000009.1"/>
</dbReference>
<dbReference type="Pfam" id="PF05170">
    <property type="entry name" value="AsmA"/>
    <property type="match status" value="1"/>
</dbReference>
<evidence type="ECO:0000313" key="4">
    <source>
        <dbReference type="Proteomes" id="UP000285648"/>
    </source>
</evidence>
<gene>
    <name evidence="3" type="ORF">BIY29_06110</name>
</gene>
<accession>A0A421DQZ9</accession>
<reference evidence="3 4" key="1">
    <citation type="submission" date="2016-09" db="EMBL/GenBank/DDBJ databases">
        <authorList>
            <person name="Doonan J."/>
            <person name="Pachebat J.A."/>
            <person name="Golyshin P.N."/>
            <person name="Denman S."/>
            <person name="Mcdonald J.E."/>
        </authorList>
    </citation>
    <scope>NUCLEOTIDE SEQUENCE [LARGE SCALE GENOMIC DNA]</scope>
    <source>
        <strain evidence="3 4">NCPPB 3934</strain>
    </source>
</reference>
<evidence type="ECO:0000259" key="2">
    <source>
        <dbReference type="Pfam" id="PF05170"/>
    </source>
</evidence>
<evidence type="ECO:0000256" key="1">
    <source>
        <dbReference type="SAM" id="MobiDB-lite"/>
    </source>
</evidence>
<organism evidence="3 4">
    <name type="scientific">Brenneria alni</name>
    <dbReference type="NCBI Taxonomy" id="71656"/>
    <lineage>
        <taxon>Bacteria</taxon>
        <taxon>Pseudomonadati</taxon>
        <taxon>Pseudomonadota</taxon>
        <taxon>Gammaproteobacteria</taxon>
        <taxon>Enterobacterales</taxon>
        <taxon>Pectobacteriaceae</taxon>
        <taxon>Brenneria</taxon>
    </lineage>
</organism>
<dbReference type="NCBIfam" id="NF008091">
    <property type="entry name" value="PRK10833.1"/>
    <property type="match status" value="1"/>
</dbReference>
<keyword evidence="4" id="KW-1185">Reference proteome</keyword>
<proteinExistence type="predicted"/>
<dbReference type="GO" id="GO:0090313">
    <property type="term" value="P:regulation of protein targeting to membrane"/>
    <property type="evidence" value="ECO:0007669"/>
    <property type="project" value="TreeGrafter"/>
</dbReference>
<evidence type="ECO:0000313" key="3">
    <source>
        <dbReference type="EMBL" id="RLM26389.1"/>
    </source>
</evidence>
<dbReference type="EMBL" id="MJLZ01000009">
    <property type="protein sequence ID" value="RLM26389.1"/>
    <property type="molecule type" value="Genomic_DNA"/>
</dbReference>
<sequence>MRRFLTTLAILLVVLVAGMTALVMLVNPNDFRAYMVRQVEERSGYQLRLDGDLRWHVWPQLSILSGGMSLNAPGSTAPLVSAENMRLDVKLWPLLSHKLAVKQVMLKGAVIRLTPESEVKQTTDAPIAPPGSPAPAEERGWQLDIDKLKIADSLLILQRNDNEQINVRDINLLMQQDGNRQVSIELSSRVNRDQRDIVFSLSADMDTLHFPQQVNVNIEKLDYQIQGADIPAGGIIGKGSLQASYQQRPEKITVSHLALSANESQLTGSGSATLGDIPAYVVDLKSDKLDLDSLLGINTAERGSLAAQVKAGKPVISAEERMLNNGEGGLGGFTARLSLQAETLFYRGLNINQFTIQATNQQGLLDITTLSGKLGDGRFSLPGKRDVNASPAITFQPEIHDVEISQLTAAFALPENLSGKFSMTGKFGGNAFTQPAMTQQWQGEAALNATNLRLQGLNIQQMVQMAVVRSNNSVRGQERYEHYTEVRQLTGNIQLNAGKLRISDLIGSSELLTLTGAGQIDLLVRTCDTNLNVWITNGWQGDAQLIEVLKNTAIPLRIYGSWDKLNYQLQVEQLLRKRLQSEMKKRLNEWADKNQQKQEGKDLKRFLDQ</sequence>
<feature type="region of interest" description="Disordered" evidence="1">
    <location>
        <begin position="590"/>
        <end position="609"/>
    </location>
</feature>
<dbReference type="InterPro" id="IPR007844">
    <property type="entry name" value="AsmA"/>
</dbReference>